<feature type="binding site" evidence="4">
    <location>
        <position position="2"/>
    </location>
    <ligand>
        <name>Ni(2+)</name>
        <dbReference type="ChEBI" id="CHEBI:49786"/>
    </ligand>
</feature>
<evidence type="ECO:0000256" key="4">
    <source>
        <dbReference type="HAMAP-Rule" id="MF_00213"/>
    </source>
</evidence>
<dbReference type="GO" id="GO:0051604">
    <property type="term" value="P:protein maturation"/>
    <property type="evidence" value="ECO:0007669"/>
    <property type="project" value="InterPro"/>
</dbReference>
<name>A0A3D3RCG6_9PLAN</name>
<evidence type="ECO:0000313" key="5">
    <source>
        <dbReference type="EMBL" id="HCO26525.1"/>
    </source>
</evidence>
<dbReference type="RefSeq" id="WP_154931800.1">
    <property type="nucleotide sequence ID" value="NZ_CAXBMG010000046.1"/>
</dbReference>
<dbReference type="Gene3D" id="3.30.2320.80">
    <property type="match status" value="1"/>
</dbReference>
<dbReference type="Pfam" id="PF01155">
    <property type="entry name" value="HypA"/>
    <property type="match status" value="1"/>
</dbReference>
<comment type="similarity">
    <text evidence="4">Belongs to the HypA/HybF family.</text>
</comment>
<dbReference type="AlphaFoldDB" id="A0A3D3RCG6"/>
<protein>
    <recommendedName>
        <fullName evidence="4">Hydrogenase maturation factor HypA</fullName>
    </recommendedName>
</protein>
<feature type="binding site" evidence="4">
    <location>
        <position position="76"/>
    </location>
    <ligand>
        <name>Zn(2+)</name>
        <dbReference type="ChEBI" id="CHEBI:29105"/>
    </ligand>
</feature>
<dbReference type="GO" id="GO:0016151">
    <property type="term" value="F:nickel cation binding"/>
    <property type="evidence" value="ECO:0007669"/>
    <property type="project" value="UniProtKB-UniRule"/>
</dbReference>
<dbReference type="PANTHER" id="PTHR34535">
    <property type="entry name" value="HYDROGENASE MATURATION FACTOR HYPA"/>
    <property type="match status" value="1"/>
</dbReference>
<gene>
    <name evidence="4" type="primary">hypA</name>
    <name evidence="5" type="ORF">DIT97_27235</name>
</gene>
<accession>A0A3D3RCG6</accession>
<dbReference type="Proteomes" id="UP000263642">
    <property type="component" value="Unassembled WGS sequence"/>
</dbReference>
<feature type="binding site" evidence="4">
    <location>
        <position position="73"/>
    </location>
    <ligand>
        <name>Zn(2+)</name>
        <dbReference type="ChEBI" id="CHEBI:29105"/>
    </ligand>
</feature>
<feature type="binding site" evidence="4">
    <location>
        <position position="92"/>
    </location>
    <ligand>
        <name>Zn(2+)</name>
        <dbReference type="ChEBI" id="CHEBI:29105"/>
    </ligand>
</feature>
<comment type="caution">
    <text evidence="5">The sequence shown here is derived from an EMBL/GenBank/DDBJ whole genome shotgun (WGS) entry which is preliminary data.</text>
</comment>
<dbReference type="GO" id="GO:0008270">
    <property type="term" value="F:zinc ion binding"/>
    <property type="evidence" value="ECO:0007669"/>
    <property type="project" value="UniProtKB-UniRule"/>
</dbReference>
<sequence>MHERSLVQNLLKQVSHIVAEQGGGRVSEICVQAGDLSGVEPLLFAAAFEEMVPDVFSVECQLKLDLVPVTAVCTHCQHEFEVLDFQFRCPECQSGSIDVIQGDELQLISITMESIDSNEGVSA</sequence>
<keyword evidence="2 4" id="KW-0479">Metal-binding</keyword>
<evidence type="ECO:0000313" key="6">
    <source>
        <dbReference type="Proteomes" id="UP000263642"/>
    </source>
</evidence>
<dbReference type="PIRSF" id="PIRSF004761">
    <property type="entry name" value="Hydrgn_mat_HypA"/>
    <property type="match status" value="1"/>
</dbReference>
<dbReference type="HAMAP" id="MF_00213">
    <property type="entry name" value="HypA_HybF"/>
    <property type="match status" value="1"/>
</dbReference>
<dbReference type="EMBL" id="DQAY01000162">
    <property type="protein sequence ID" value="HCO26525.1"/>
    <property type="molecule type" value="Genomic_DNA"/>
</dbReference>
<evidence type="ECO:0000256" key="3">
    <source>
        <dbReference type="ARBA" id="ARBA00022833"/>
    </source>
</evidence>
<dbReference type="PANTHER" id="PTHR34535:SF3">
    <property type="entry name" value="HYDROGENASE MATURATION FACTOR HYPA"/>
    <property type="match status" value="1"/>
</dbReference>
<comment type="function">
    <text evidence="4">Involved in the maturation of [NiFe] hydrogenases. Required for nickel insertion into the metal center of the hydrogenase.</text>
</comment>
<keyword evidence="3 4" id="KW-0862">Zinc</keyword>
<keyword evidence="1 4" id="KW-0533">Nickel</keyword>
<feature type="binding site" evidence="4">
    <location>
        <position position="89"/>
    </location>
    <ligand>
        <name>Zn(2+)</name>
        <dbReference type="ChEBI" id="CHEBI:29105"/>
    </ligand>
</feature>
<dbReference type="InterPro" id="IPR000688">
    <property type="entry name" value="HypA/HybF"/>
</dbReference>
<organism evidence="5 6">
    <name type="scientific">Gimesia maris</name>
    <dbReference type="NCBI Taxonomy" id="122"/>
    <lineage>
        <taxon>Bacteria</taxon>
        <taxon>Pseudomonadati</taxon>
        <taxon>Planctomycetota</taxon>
        <taxon>Planctomycetia</taxon>
        <taxon>Planctomycetales</taxon>
        <taxon>Planctomycetaceae</taxon>
        <taxon>Gimesia</taxon>
    </lineage>
</organism>
<proteinExistence type="inferred from homology"/>
<reference evidence="5 6" key="1">
    <citation type="journal article" date="2018" name="Nat. Biotechnol.">
        <title>A standardized bacterial taxonomy based on genome phylogeny substantially revises the tree of life.</title>
        <authorList>
            <person name="Parks D.H."/>
            <person name="Chuvochina M."/>
            <person name="Waite D.W."/>
            <person name="Rinke C."/>
            <person name="Skarshewski A."/>
            <person name="Chaumeil P.A."/>
            <person name="Hugenholtz P."/>
        </authorList>
    </citation>
    <scope>NUCLEOTIDE SEQUENCE [LARGE SCALE GENOMIC DNA]</scope>
    <source>
        <strain evidence="5">UBA9375</strain>
    </source>
</reference>
<evidence type="ECO:0000256" key="2">
    <source>
        <dbReference type="ARBA" id="ARBA00022723"/>
    </source>
</evidence>
<evidence type="ECO:0000256" key="1">
    <source>
        <dbReference type="ARBA" id="ARBA00022596"/>
    </source>
</evidence>